<evidence type="ECO:0000313" key="2">
    <source>
        <dbReference type="Proteomes" id="UP000177371"/>
    </source>
</evidence>
<protein>
    <submittedName>
        <fullName evidence="1">Uncharacterized protein</fullName>
    </submittedName>
</protein>
<reference evidence="1 2" key="1">
    <citation type="journal article" date="2016" name="Nat. Commun.">
        <title>Thousands of microbial genomes shed light on interconnected biogeochemical processes in an aquifer system.</title>
        <authorList>
            <person name="Anantharaman K."/>
            <person name="Brown C.T."/>
            <person name="Hug L.A."/>
            <person name="Sharon I."/>
            <person name="Castelle C.J."/>
            <person name="Probst A.J."/>
            <person name="Thomas B.C."/>
            <person name="Singh A."/>
            <person name="Wilkins M.J."/>
            <person name="Karaoz U."/>
            <person name="Brodie E.L."/>
            <person name="Williams K.H."/>
            <person name="Hubbard S.S."/>
            <person name="Banfield J.F."/>
        </authorList>
    </citation>
    <scope>NUCLEOTIDE SEQUENCE [LARGE SCALE GENOMIC DNA]</scope>
</reference>
<gene>
    <name evidence="1" type="ORF">A2W32_04900</name>
</gene>
<dbReference type="Proteomes" id="UP000177371">
    <property type="component" value="Unassembled WGS sequence"/>
</dbReference>
<sequence length="82" mass="8570">MSILTSSTKGVEEGVGVWLGVSDGVNDGVGVGVDVVTAVPIGVVVNIGSVESPHATNNTDAVTTSNSKFFMRVSFHLLWYFL</sequence>
<evidence type="ECO:0000313" key="1">
    <source>
        <dbReference type="EMBL" id="OGC49647.1"/>
    </source>
</evidence>
<comment type="caution">
    <text evidence="1">The sequence shown here is derived from an EMBL/GenBank/DDBJ whole genome shotgun (WGS) entry which is preliminary data.</text>
</comment>
<dbReference type="EMBL" id="MEUT01000046">
    <property type="protein sequence ID" value="OGC49647.1"/>
    <property type="molecule type" value="Genomic_DNA"/>
</dbReference>
<name>A0A1F4UXH2_UNCKA</name>
<organism evidence="1 2">
    <name type="scientific">candidate division WWE3 bacterium RBG_16_37_10</name>
    <dbReference type="NCBI Taxonomy" id="1802610"/>
    <lineage>
        <taxon>Bacteria</taxon>
        <taxon>Katanobacteria</taxon>
    </lineage>
</organism>
<accession>A0A1F4UXH2</accession>
<dbReference type="AlphaFoldDB" id="A0A1F4UXH2"/>
<proteinExistence type="predicted"/>